<comment type="subunit">
    <text evidence="6">Heterotetramer of 2 MoaD subunits and 2 MoaE subunits. Also stable as homodimer. The enzyme changes between these two forms during catalysis.</text>
</comment>
<protein>
    <recommendedName>
        <fullName evidence="4">Molybdopterin synthase catalytic subunit</fullName>
        <ecNumber evidence="3">2.8.1.12</ecNumber>
    </recommendedName>
    <alternativeName>
        <fullName evidence="9">MPT synthase subunit 2</fullName>
    </alternativeName>
    <alternativeName>
        <fullName evidence="7">Molybdenum cofactor biosynthesis protein E</fullName>
    </alternativeName>
    <alternativeName>
        <fullName evidence="8">Molybdopterin-converting factor large subunit</fullName>
    </alternativeName>
    <alternativeName>
        <fullName evidence="10">Molybdopterin-converting factor subunit 2</fullName>
    </alternativeName>
</protein>
<evidence type="ECO:0000256" key="1">
    <source>
        <dbReference type="ARBA" id="ARBA00005046"/>
    </source>
</evidence>
<comment type="pathway">
    <text evidence="1">Cofactor biosynthesis; molybdopterin biosynthesis.</text>
</comment>
<evidence type="ECO:0000256" key="10">
    <source>
        <dbReference type="ARBA" id="ARBA00032474"/>
    </source>
</evidence>
<evidence type="ECO:0000256" key="9">
    <source>
        <dbReference type="ARBA" id="ARBA00030781"/>
    </source>
</evidence>
<evidence type="ECO:0000256" key="4">
    <source>
        <dbReference type="ARBA" id="ARBA00013858"/>
    </source>
</evidence>
<sequence>MDTIEVRTAAISVTDEFQALREGNRSDGATAMFVGSVRDFNAGAGVDGLTLEHYPGMTEKSLQRIVDSARARWDLGRVRVIHRVGAMQVEDSIVFVGVTCAHRQAAFSACQYLMDRLKTEAPFWKLESRETGKAWVAARDSDRLELQKWS</sequence>
<dbReference type="Pfam" id="PF02391">
    <property type="entry name" value="MoaE"/>
    <property type="match status" value="1"/>
</dbReference>
<evidence type="ECO:0000256" key="2">
    <source>
        <dbReference type="ARBA" id="ARBA00005426"/>
    </source>
</evidence>
<proteinExistence type="inferred from homology"/>
<dbReference type="CDD" id="cd00756">
    <property type="entry name" value="MoaE"/>
    <property type="match status" value="1"/>
</dbReference>
<dbReference type="EMBL" id="BAABRT010000001">
    <property type="protein sequence ID" value="GAA5523663.1"/>
    <property type="molecule type" value="Genomic_DNA"/>
</dbReference>
<reference evidence="12 13" key="1">
    <citation type="submission" date="2024-02" db="EMBL/GenBank/DDBJ databases">
        <title>Microbulbifer aestuariivivens NBRC 112533.</title>
        <authorList>
            <person name="Ichikawa N."/>
            <person name="Katano-Makiyama Y."/>
            <person name="Hidaka K."/>
        </authorList>
    </citation>
    <scope>NUCLEOTIDE SEQUENCE [LARGE SCALE GENOMIC DNA]</scope>
    <source>
        <strain evidence="12 13">NBRC 112533</strain>
    </source>
</reference>
<comment type="caution">
    <text evidence="12">The sequence shown here is derived from an EMBL/GenBank/DDBJ whole genome shotgun (WGS) entry which is preliminary data.</text>
</comment>
<dbReference type="RefSeq" id="WP_345547987.1">
    <property type="nucleotide sequence ID" value="NZ_BAABRT010000001.1"/>
</dbReference>
<dbReference type="InterPro" id="IPR003448">
    <property type="entry name" value="Mopterin_biosynth_MoaE"/>
</dbReference>
<name>A0ABP9WM40_9GAMM</name>
<evidence type="ECO:0000313" key="12">
    <source>
        <dbReference type="EMBL" id="GAA5523663.1"/>
    </source>
</evidence>
<accession>A0ABP9WM40</accession>
<evidence type="ECO:0000256" key="11">
    <source>
        <dbReference type="ARBA" id="ARBA00049878"/>
    </source>
</evidence>
<evidence type="ECO:0000256" key="6">
    <source>
        <dbReference type="ARBA" id="ARBA00026066"/>
    </source>
</evidence>
<dbReference type="SUPFAM" id="SSF54690">
    <property type="entry name" value="Molybdopterin synthase subunit MoaE"/>
    <property type="match status" value="1"/>
</dbReference>
<evidence type="ECO:0000313" key="13">
    <source>
        <dbReference type="Proteomes" id="UP001408594"/>
    </source>
</evidence>
<gene>
    <name evidence="12" type="primary">moaE</name>
    <name evidence="12" type="ORF">Maes01_00212</name>
</gene>
<comment type="similarity">
    <text evidence="2">Belongs to the MoaE family.</text>
</comment>
<dbReference type="NCBIfam" id="NF007959">
    <property type="entry name" value="PRK10678.1"/>
    <property type="match status" value="1"/>
</dbReference>
<dbReference type="InterPro" id="IPR036563">
    <property type="entry name" value="MoaE_sf"/>
</dbReference>
<dbReference type="EC" id="2.8.1.12" evidence="3"/>
<dbReference type="PANTHER" id="PTHR23404">
    <property type="entry name" value="MOLYBDOPTERIN SYNTHASE RELATED"/>
    <property type="match status" value="1"/>
</dbReference>
<dbReference type="Gene3D" id="3.90.1170.40">
    <property type="entry name" value="Molybdopterin biosynthesis MoaE subunit"/>
    <property type="match status" value="1"/>
</dbReference>
<evidence type="ECO:0000256" key="5">
    <source>
        <dbReference type="ARBA" id="ARBA00023150"/>
    </source>
</evidence>
<keyword evidence="13" id="KW-1185">Reference proteome</keyword>
<keyword evidence="5" id="KW-0501">Molybdenum cofactor biosynthesis</keyword>
<evidence type="ECO:0000256" key="7">
    <source>
        <dbReference type="ARBA" id="ARBA00029745"/>
    </source>
</evidence>
<organism evidence="12 13">
    <name type="scientific">Microbulbifer aestuariivivens</name>
    <dbReference type="NCBI Taxonomy" id="1908308"/>
    <lineage>
        <taxon>Bacteria</taxon>
        <taxon>Pseudomonadati</taxon>
        <taxon>Pseudomonadota</taxon>
        <taxon>Gammaproteobacteria</taxon>
        <taxon>Cellvibrionales</taxon>
        <taxon>Microbulbiferaceae</taxon>
        <taxon>Microbulbifer</taxon>
    </lineage>
</organism>
<evidence type="ECO:0000256" key="8">
    <source>
        <dbReference type="ARBA" id="ARBA00030407"/>
    </source>
</evidence>
<comment type="catalytic activity">
    <reaction evidence="11">
        <text>2 [molybdopterin-synthase sulfur-carrier protein]-C-terminal-Gly-aminoethanethioate + cyclic pyranopterin phosphate + H2O = molybdopterin + 2 [molybdopterin-synthase sulfur-carrier protein]-C-terminal Gly-Gly + 2 H(+)</text>
        <dbReference type="Rhea" id="RHEA:26333"/>
        <dbReference type="Rhea" id="RHEA-COMP:12202"/>
        <dbReference type="Rhea" id="RHEA-COMP:19907"/>
        <dbReference type="ChEBI" id="CHEBI:15377"/>
        <dbReference type="ChEBI" id="CHEBI:15378"/>
        <dbReference type="ChEBI" id="CHEBI:58698"/>
        <dbReference type="ChEBI" id="CHEBI:59648"/>
        <dbReference type="ChEBI" id="CHEBI:90778"/>
        <dbReference type="ChEBI" id="CHEBI:232372"/>
        <dbReference type="EC" id="2.8.1.12"/>
    </reaction>
</comment>
<dbReference type="Proteomes" id="UP001408594">
    <property type="component" value="Unassembled WGS sequence"/>
</dbReference>
<evidence type="ECO:0000256" key="3">
    <source>
        <dbReference type="ARBA" id="ARBA00011950"/>
    </source>
</evidence>